<dbReference type="RefSeq" id="WP_214156743.1">
    <property type="nucleotide sequence ID" value="NZ_JAHBAY010000006.1"/>
</dbReference>
<evidence type="ECO:0000313" key="4">
    <source>
        <dbReference type="Proteomes" id="UP001197247"/>
    </source>
</evidence>
<organism evidence="3 4">
    <name type="scientific">Kineosporia corallincola</name>
    <dbReference type="NCBI Taxonomy" id="2835133"/>
    <lineage>
        <taxon>Bacteria</taxon>
        <taxon>Bacillati</taxon>
        <taxon>Actinomycetota</taxon>
        <taxon>Actinomycetes</taxon>
        <taxon>Kineosporiales</taxon>
        <taxon>Kineosporiaceae</taxon>
        <taxon>Kineosporia</taxon>
    </lineage>
</organism>
<protein>
    <submittedName>
        <fullName evidence="3">Uncharacterized protein</fullName>
    </submittedName>
</protein>
<feature type="region of interest" description="Disordered" evidence="1">
    <location>
        <begin position="134"/>
        <end position="165"/>
    </location>
</feature>
<dbReference type="Proteomes" id="UP001197247">
    <property type="component" value="Unassembled WGS sequence"/>
</dbReference>
<keyword evidence="4" id="KW-1185">Reference proteome</keyword>
<keyword evidence="2" id="KW-0812">Transmembrane</keyword>
<evidence type="ECO:0000313" key="3">
    <source>
        <dbReference type="EMBL" id="MBT0770452.1"/>
    </source>
</evidence>
<name>A0ABS5TH84_9ACTN</name>
<proteinExistence type="predicted"/>
<comment type="caution">
    <text evidence="3">The sequence shown here is derived from an EMBL/GenBank/DDBJ whole genome shotgun (WGS) entry which is preliminary data.</text>
</comment>
<evidence type="ECO:0000256" key="1">
    <source>
        <dbReference type="SAM" id="MobiDB-lite"/>
    </source>
</evidence>
<gene>
    <name evidence="3" type="ORF">KIH74_16025</name>
</gene>
<feature type="compositionally biased region" description="Basic and acidic residues" evidence="1">
    <location>
        <begin position="147"/>
        <end position="157"/>
    </location>
</feature>
<reference evidence="3 4" key="1">
    <citation type="submission" date="2021-05" db="EMBL/GenBank/DDBJ databases">
        <title>Kineosporia and Streptomyces sp. nov. two new marine actinobacteria isolated from Coral.</title>
        <authorList>
            <person name="Buangrab K."/>
            <person name="Sutthacheep M."/>
            <person name="Yeemin T."/>
            <person name="Harunari E."/>
            <person name="Igarashi Y."/>
            <person name="Kanchanasin P."/>
            <person name="Tanasupawat S."/>
            <person name="Phongsopitanun W."/>
        </authorList>
    </citation>
    <scope>NUCLEOTIDE SEQUENCE [LARGE SCALE GENOMIC DNA]</scope>
    <source>
        <strain evidence="3 4">J2-2</strain>
    </source>
</reference>
<keyword evidence="2" id="KW-0472">Membrane</keyword>
<dbReference type="EMBL" id="JAHBAY010000006">
    <property type="protein sequence ID" value="MBT0770452.1"/>
    <property type="molecule type" value="Genomic_DNA"/>
</dbReference>
<sequence>MRVVRVGSAVLAMLLAGGLTWWMLRPEGNGVTDHIARVVTDAVTYPRQNSAAGFLDAVLSTNAAEDGRLSVVEAVDTGATDPSQTLAVLTYHVYIPAQDGQNWLWRHHSDPVNACYEVEFTYYAGTPRRISCPADLTPLTRQPVTDPPRHAECRSGGDSDDCPGG</sequence>
<accession>A0ABS5TH84</accession>
<evidence type="ECO:0000256" key="2">
    <source>
        <dbReference type="SAM" id="Phobius"/>
    </source>
</evidence>
<feature type="transmembrane region" description="Helical" evidence="2">
    <location>
        <begin position="6"/>
        <end position="24"/>
    </location>
</feature>
<keyword evidence="2" id="KW-1133">Transmembrane helix</keyword>